<proteinExistence type="predicted"/>
<dbReference type="KEGG" id="ffl:HYN86_19185"/>
<dbReference type="EMBL" id="CP030261">
    <property type="protein sequence ID" value="AXB58595.1"/>
    <property type="molecule type" value="Genomic_DNA"/>
</dbReference>
<dbReference type="AlphaFoldDB" id="A0A344LXF3"/>
<organism evidence="1 2">
    <name type="scientific">Flavobacterium fluviale</name>
    <dbReference type="NCBI Taxonomy" id="2249356"/>
    <lineage>
        <taxon>Bacteria</taxon>
        <taxon>Pseudomonadati</taxon>
        <taxon>Bacteroidota</taxon>
        <taxon>Flavobacteriia</taxon>
        <taxon>Flavobacteriales</taxon>
        <taxon>Flavobacteriaceae</taxon>
        <taxon>Flavobacterium</taxon>
    </lineage>
</organism>
<keyword evidence="2" id="KW-1185">Reference proteome</keyword>
<dbReference type="Proteomes" id="UP000251561">
    <property type="component" value="Chromosome"/>
</dbReference>
<accession>A0A344LXF3</accession>
<protein>
    <submittedName>
        <fullName evidence="1">Uncharacterized protein</fullName>
    </submittedName>
</protein>
<sequence length="60" mass="6918">MLTLLLKLKLKIDIDKFSDLTSKSQFSIHNSQFTINNYSSFCEKTKICIAKSKFSNVDLK</sequence>
<name>A0A344LXF3_9FLAO</name>
<evidence type="ECO:0000313" key="1">
    <source>
        <dbReference type="EMBL" id="AXB58595.1"/>
    </source>
</evidence>
<gene>
    <name evidence="1" type="ORF">HYN86_19185</name>
</gene>
<reference evidence="1 2" key="1">
    <citation type="submission" date="2018-06" db="EMBL/GenBank/DDBJ databases">
        <title>Genome sequencing of Flavobacterium.</title>
        <authorList>
            <person name="Baek M.-G."/>
            <person name="Yi H."/>
        </authorList>
    </citation>
    <scope>NUCLEOTIDE SEQUENCE [LARGE SCALE GENOMIC DNA]</scope>
    <source>
        <strain evidence="1 2">HYN0086</strain>
    </source>
</reference>
<evidence type="ECO:0000313" key="2">
    <source>
        <dbReference type="Proteomes" id="UP000251561"/>
    </source>
</evidence>